<organism evidence="7">
    <name type="scientific">Chromera velia CCMP2878</name>
    <dbReference type="NCBI Taxonomy" id="1169474"/>
    <lineage>
        <taxon>Eukaryota</taxon>
        <taxon>Sar</taxon>
        <taxon>Alveolata</taxon>
        <taxon>Colpodellida</taxon>
        <taxon>Chromeraceae</taxon>
        <taxon>Chromera</taxon>
    </lineage>
</organism>
<dbReference type="GO" id="GO:0071949">
    <property type="term" value="F:FAD binding"/>
    <property type="evidence" value="ECO:0007669"/>
    <property type="project" value="TreeGrafter"/>
</dbReference>
<evidence type="ECO:0000256" key="2">
    <source>
        <dbReference type="ARBA" id="ARBA00012695"/>
    </source>
</evidence>
<protein>
    <recommendedName>
        <fullName evidence="2 5">Proline dehydrogenase</fullName>
        <ecNumber evidence="2 5">1.5.5.2</ecNumber>
    </recommendedName>
</protein>
<keyword evidence="3 5" id="KW-0560">Oxidoreductase</keyword>
<dbReference type="PhylomeDB" id="A0A0G4GI73"/>
<dbReference type="GO" id="GO:0004657">
    <property type="term" value="F:proline dehydrogenase activity"/>
    <property type="evidence" value="ECO:0007669"/>
    <property type="project" value="UniProtKB-EC"/>
</dbReference>
<keyword evidence="4 5" id="KW-0642">Proline metabolism</keyword>
<comment type="similarity">
    <text evidence="1 5">Belongs to the proline oxidase family.</text>
</comment>
<sequence length="562" mass="60920">MLQSSQRPLSASAVYILSSQTKYLASATRPLTSSRTRKLFHSENAEWVPGNRFSSKLDFNAHQIFAAKSSSELLRALAIQSVCKIKPLVRNANALISASRAIAPSALVGFALKHTFFSHFCGGTSLSEIQKTIHRLESSGVGSILDYAAEADVGHLVEGSALNESLELNCANSISAVHACSHQATGYTALKVTSMTPPEVLMKASTLLKSSHDAFLRLCTERAITPGTIPLVREDDFVSSFERDEEQQARRLFSTLCERAGRGADDRSPLTYGEWMSVFSPLEVLPEGASGVLGIGEKSLDLTDSDREQLAAGVERLHRVASVADGLGNVRVLVDAEQSYMQSAIDWMANGAAARFNRGGRAVVMNTYQCYLKDASTRLVLDLQRAEAEGWLMGAKLVRGAYMEQERRLAAEGGTEDPIHPTKEATHACFDACAAELIRRLPFGAEVLLGTHNEDSILKAVGLMKDLGLPLDTPGFAVAQLLGMCDHVTFGLAAHGCRAFKYVPYGPVLDVLPYLLRRAEENSDLLGTGGKEMRLMGRALMSKVGVKFPSQSQQQQEQQGVL</sequence>
<evidence type="ECO:0000256" key="1">
    <source>
        <dbReference type="ARBA" id="ARBA00005869"/>
    </source>
</evidence>
<dbReference type="PANTHER" id="PTHR13914:SF0">
    <property type="entry name" value="PROLINE DEHYDROGENASE 1, MITOCHONDRIAL"/>
    <property type="match status" value="1"/>
</dbReference>
<keyword evidence="5" id="KW-0285">Flavoprotein</keyword>
<evidence type="ECO:0000256" key="4">
    <source>
        <dbReference type="ARBA" id="ARBA00023062"/>
    </source>
</evidence>
<comment type="function">
    <text evidence="5">Converts proline to delta-1-pyrroline-5-carboxylate.</text>
</comment>
<proteinExistence type="inferred from homology"/>
<evidence type="ECO:0000256" key="3">
    <source>
        <dbReference type="ARBA" id="ARBA00023002"/>
    </source>
</evidence>
<dbReference type="GO" id="GO:0005739">
    <property type="term" value="C:mitochondrion"/>
    <property type="evidence" value="ECO:0007669"/>
    <property type="project" value="TreeGrafter"/>
</dbReference>
<evidence type="ECO:0000313" key="7">
    <source>
        <dbReference type="EMBL" id="CEM29517.1"/>
    </source>
</evidence>
<dbReference type="Pfam" id="PF01619">
    <property type="entry name" value="Pro_dh"/>
    <property type="match status" value="1"/>
</dbReference>
<comment type="catalytic activity">
    <reaction evidence="5">
        <text>L-proline + a quinone = (S)-1-pyrroline-5-carboxylate + a quinol + H(+)</text>
        <dbReference type="Rhea" id="RHEA:23784"/>
        <dbReference type="ChEBI" id="CHEBI:15378"/>
        <dbReference type="ChEBI" id="CHEBI:17388"/>
        <dbReference type="ChEBI" id="CHEBI:24646"/>
        <dbReference type="ChEBI" id="CHEBI:60039"/>
        <dbReference type="ChEBI" id="CHEBI:132124"/>
        <dbReference type="EC" id="1.5.5.2"/>
    </reaction>
</comment>
<dbReference type="InterPro" id="IPR002872">
    <property type="entry name" value="Proline_DH_dom"/>
</dbReference>
<accession>A0A0G4GI73</accession>
<name>A0A0G4GI73_9ALVE</name>
<gene>
    <name evidence="7" type="ORF">Cvel_22010</name>
</gene>
<dbReference type="Gene3D" id="3.20.20.220">
    <property type="match status" value="2"/>
</dbReference>
<evidence type="ECO:0000256" key="5">
    <source>
        <dbReference type="RuleBase" id="RU364054"/>
    </source>
</evidence>
<evidence type="ECO:0000259" key="6">
    <source>
        <dbReference type="Pfam" id="PF01619"/>
    </source>
</evidence>
<keyword evidence="5" id="KW-0274">FAD</keyword>
<feature type="domain" description="Proline dehydrogenase" evidence="6">
    <location>
        <begin position="130"/>
        <end position="524"/>
    </location>
</feature>
<dbReference type="SUPFAM" id="SSF51730">
    <property type="entry name" value="FAD-linked oxidoreductase"/>
    <property type="match status" value="1"/>
</dbReference>
<dbReference type="InterPro" id="IPR029041">
    <property type="entry name" value="FAD-linked_oxidoreductase-like"/>
</dbReference>
<dbReference type="VEuPathDB" id="CryptoDB:Cvel_22010"/>
<dbReference type="InterPro" id="IPR015659">
    <property type="entry name" value="Proline_oxidase"/>
</dbReference>
<reference evidence="7" key="1">
    <citation type="submission" date="2014-11" db="EMBL/GenBank/DDBJ databases">
        <authorList>
            <person name="Otto D Thomas"/>
            <person name="Naeem Raeece"/>
        </authorList>
    </citation>
    <scope>NUCLEOTIDE SEQUENCE</scope>
</reference>
<dbReference type="EMBL" id="CDMZ01001240">
    <property type="protein sequence ID" value="CEM29517.1"/>
    <property type="molecule type" value="Genomic_DNA"/>
</dbReference>
<dbReference type="GO" id="GO:0010133">
    <property type="term" value="P:L-proline catabolic process to L-glutamate"/>
    <property type="evidence" value="ECO:0007669"/>
    <property type="project" value="TreeGrafter"/>
</dbReference>
<comment type="cofactor">
    <cofactor evidence="5">
        <name>FAD</name>
        <dbReference type="ChEBI" id="CHEBI:57692"/>
    </cofactor>
</comment>
<dbReference type="AlphaFoldDB" id="A0A0G4GI73"/>
<dbReference type="EC" id="1.5.5.2" evidence="2 5"/>
<dbReference type="PANTHER" id="PTHR13914">
    <property type="entry name" value="PROLINE OXIDASE"/>
    <property type="match status" value="1"/>
</dbReference>